<evidence type="ECO:0000313" key="8">
    <source>
        <dbReference type="Proteomes" id="UP000662314"/>
    </source>
</evidence>
<comment type="caution">
    <text evidence="7">The sequence shown here is derived from an EMBL/GenBank/DDBJ whole genome shotgun (WGS) entry which is preliminary data.</text>
</comment>
<keyword evidence="5" id="KW-0472">Membrane</keyword>
<evidence type="ECO:0000313" key="7">
    <source>
        <dbReference type="EMBL" id="MBH8573039.1"/>
    </source>
</evidence>
<dbReference type="AlphaFoldDB" id="A0A8J7LGJ3"/>
<dbReference type="GO" id="GO:0003924">
    <property type="term" value="F:GTPase activity"/>
    <property type="evidence" value="ECO:0007669"/>
    <property type="project" value="InterPro"/>
</dbReference>
<gene>
    <name evidence="7" type="ORF">I8752_08430</name>
</gene>
<feature type="domain" description="G" evidence="6">
    <location>
        <begin position="56"/>
        <end position="164"/>
    </location>
</feature>
<dbReference type="GO" id="GO:0005525">
    <property type="term" value="F:GTP binding"/>
    <property type="evidence" value="ECO:0007669"/>
    <property type="project" value="UniProtKB-KW"/>
</dbReference>
<reference evidence="7 8" key="1">
    <citation type="journal article" date="2021" name="Int. J. Syst. Evol. Microbiol.">
        <title>Amazonocrinis nigriterrae gen. nov., sp. nov., Atlanticothrix silvestris gen. nov., sp. nov. and Dendronalium phyllosphericum gen. nov., sp. nov., nostocacean cyanobacteria from Brazilian environments.</title>
        <authorList>
            <person name="Alvarenga D.O."/>
            <person name="Andreote A.P.D."/>
            <person name="Branco L.H.Z."/>
            <person name="Delbaje E."/>
            <person name="Cruz R.B."/>
            <person name="Varani A.M."/>
            <person name="Fiore M.F."/>
        </authorList>
    </citation>
    <scope>NUCLEOTIDE SEQUENCE [LARGE SCALE GENOMIC DNA]</scope>
    <source>
        <strain evidence="7 8">CENA369</strain>
    </source>
</reference>
<comment type="subcellular location">
    <subcellularLocation>
        <location evidence="1">Membrane</location>
    </subcellularLocation>
</comment>
<evidence type="ECO:0000256" key="2">
    <source>
        <dbReference type="ARBA" id="ARBA00022741"/>
    </source>
</evidence>
<dbReference type="EMBL" id="JAECZA010000023">
    <property type="protein sequence ID" value="MBH8573039.1"/>
    <property type="molecule type" value="Genomic_DNA"/>
</dbReference>
<dbReference type="SUPFAM" id="SSF52540">
    <property type="entry name" value="P-loop containing nucleoside triphosphate hydrolases"/>
    <property type="match status" value="1"/>
</dbReference>
<evidence type="ECO:0000256" key="3">
    <source>
        <dbReference type="ARBA" id="ARBA00022801"/>
    </source>
</evidence>
<dbReference type="PANTHER" id="PTHR10465">
    <property type="entry name" value="TRANSMEMBRANE GTPASE FZO1"/>
    <property type="match status" value="1"/>
</dbReference>
<keyword evidence="4" id="KW-0342">GTP-binding</keyword>
<dbReference type="InterPro" id="IPR027417">
    <property type="entry name" value="P-loop_NTPase"/>
</dbReference>
<evidence type="ECO:0000256" key="5">
    <source>
        <dbReference type="ARBA" id="ARBA00023136"/>
    </source>
</evidence>
<dbReference type="Proteomes" id="UP000662314">
    <property type="component" value="Unassembled WGS sequence"/>
</dbReference>
<accession>A0A8J7LGJ3</accession>
<dbReference type="RefSeq" id="WP_214431856.1">
    <property type="nucleotide sequence ID" value="NZ_CAWPUQ010000119.1"/>
</dbReference>
<organism evidence="7 8">
    <name type="scientific">Dendronalium phyllosphericum CENA369</name>
    <dbReference type="NCBI Taxonomy" id="1725256"/>
    <lineage>
        <taxon>Bacteria</taxon>
        <taxon>Bacillati</taxon>
        <taxon>Cyanobacteriota</taxon>
        <taxon>Cyanophyceae</taxon>
        <taxon>Nostocales</taxon>
        <taxon>Nostocaceae</taxon>
        <taxon>Dendronalium</taxon>
        <taxon>Dendronalium phyllosphericum</taxon>
    </lineage>
</organism>
<dbReference type="InterPro" id="IPR006073">
    <property type="entry name" value="GTP-bd"/>
</dbReference>
<keyword evidence="2" id="KW-0547">Nucleotide-binding</keyword>
<proteinExistence type="predicted"/>
<sequence length="584" mass="66395">MNKQPVFNAADVANKFKINCIDFDKILAQANHPEFSIIRSKLRNEVKKYRESGIITVAFVGQYNAGKSTTISALTGRRDIKIDSDIATDLTTIYDWNGIKLIDTPGLFTDRKDHDAITYEAINKADLLIFSLTYMLFDSITVENFKKLAYEKGYRWKMMLLINKMSDEAGEEAQKITNYRKSLAEALHPYSTDEFPVCFIDAKDYCDGVDEGDDFLLEISRFQSFIDSLNNFVERRAALARFDTPVRIVLASVDEAQLNFTRNSNQDATFLELLTRLSRIVRKERERLRTKFNTLALEVSSRVVKEGIKLAYSVGTVTQEEFEQLIITAEFNVQKYYDTATEKLKKIVEEAVEDISQEVKKVLQSDLTQTFINCLKNTHRVSTRNIDNNINFERLQGQVEALQKIGDILGVHWDKFTAGRVASGSQGFLNATNVAGSNLHHVVYGVGKFVGVDFKPWQAVGIAKDLANFTMFLGPVLSVVGAGLDAHSMQQETERQDKMAEARQDIRSQFVVIAKNLENQIEKFLAEVELQVYGELDRQIVEARQQEESAIAASNTWVKQLADIRHNFESILRYISKVRDNTEI</sequence>
<protein>
    <submittedName>
        <fullName evidence="7">50S ribosome-binding GTPase</fullName>
    </submittedName>
</protein>
<name>A0A8J7LGJ3_9NOST</name>
<keyword evidence="3" id="KW-0378">Hydrolase</keyword>
<dbReference type="PANTHER" id="PTHR10465:SF0">
    <property type="entry name" value="SARCALUMENIN"/>
    <property type="match status" value="1"/>
</dbReference>
<evidence type="ECO:0000259" key="6">
    <source>
        <dbReference type="Pfam" id="PF01926"/>
    </source>
</evidence>
<dbReference type="Pfam" id="PF01926">
    <property type="entry name" value="MMR_HSR1"/>
    <property type="match status" value="1"/>
</dbReference>
<dbReference type="Gene3D" id="3.40.50.300">
    <property type="entry name" value="P-loop containing nucleotide triphosphate hydrolases"/>
    <property type="match status" value="1"/>
</dbReference>
<evidence type="ECO:0000256" key="1">
    <source>
        <dbReference type="ARBA" id="ARBA00004370"/>
    </source>
</evidence>
<keyword evidence="8" id="KW-1185">Reference proteome</keyword>
<dbReference type="InterPro" id="IPR027094">
    <property type="entry name" value="Mitofusin_fam"/>
</dbReference>
<evidence type="ECO:0000256" key="4">
    <source>
        <dbReference type="ARBA" id="ARBA00023134"/>
    </source>
</evidence>
<dbReference type="GO" id="GO:0016020">
    <property type="term" value="C:membrane"/>
    <property type="evidence" value="ECO:0007669"/>
    <property type="project" value="UniProtKB-SubCell"/>
</dbReference>